<comment type="caution">
    <text evidence="3">The sequence shown here is derived from an EMBL/GenBank/DDBJ whole genome shotgun (WGS) entry which is preliminary data.</text>
</comment>
<gene>
    <name evidence="3" type="ORF">A2989_02855</name>
</gene>
<dbReference type="InterPro" id="IPR036291">
    <property type="entry name" value="NAD(P)-bd_dom_sf"/>
</dbReference>
<accession>A0A1F4ZD07</accession>
<evidence type="ECO:0000313" key="3">
    <source>
        <dbReference type="EMBL" id="OGD03597.1"/>
    </source>
</evidence>
<protein>
    <recommendedName>
        <fullName evidence="5">Short-chain dehydrogenase</fullName>
    </recommendedName>
</protein>
<evidence type="ECO:0000313" key="4">
    <source>
        <dbReference type="Proteomes" id="UP000177080"/>
    </source>
</evidence>
<dbReference type="STRING" id="1797259.A2989_02855"/>
<reference evidence="3 4" key="1">
    <citation type="journal article" date="2016" name="Nat. Commun.">
        <title>Thousands of microbial genomes shed light on interconnected biogeochemical processes in an aquifer system.</title>
        <authorList>
            <person name="Anantharaman K."/>
            <person name="Brown C.T."/>
            <person name="Hug L.A."/>
            <person name="Sharon I."/>
            <person name="Castelle C.J."/>
            <person name="Probst A.J."/>
            <person name="Thomas B.C."/>
            <person name="Singh A."/>
            <person name="Wilkins M.J."/>
            <person name="Karaoz U."/>
            <person name="Brodie E.L."/>
            <person name="Williams K.H."/>
            <person name="Hubbard S.S."/>
            <person name="Banfield J.F."/>
        </authorList>
    </citation>
    <scope>NUCLEOTIDE SEQUENCE [LARGE SCALE GENOMIC DNA]</scope>
</reference>
<evidence type="ECO:0000256" key="2">
    <source>
        <dbReference type="RuleBase" id="RU000363"/>
    </source>
</evidence>
<dbReference type="InterPro" id="IPR050259">
    <property type="entry name" value="SDR"/>
</dbReference>
<sequence length="244" mass="26769">MKLKDKFAIVTGASTGIGRAVAVELGKKGYMVGLVARRKEKMEETKKMVEKVGGVAEVFVYDLANVLQVTNLIQKVKEWTGRLDVLVYVAGVWHGEGEVYAGKEFATFDQKVILDTYAVGFTAPTLMVHGLLPIMGQGSVIVNLSGTFENGAKGWLPYFASKRALEDFTLGLAEELKDKGIRANCVSPSDTATEEYKKYFPEDAKDANLVEDVARVIVEMIESGESGKFLGIKRGRSTFEAFHK</sequence>
<dbReference type="SUPFAM" id="SSF51735">
    <property type="entry name" value="NAD(P)-binding Rossmann-fold domains"/>
    <property type="match status" value="1"/>
</dbReference>
<proteinExistence type="inferred from homology"/>
<dbReference type="InterPro" id="IPR002347">
    <property type="entry name" value="SDR_fam"/>
</dbReference>
<dbReference type="Gene3D" id="3.40.50.720">
    <property type="entry name" value="NAD(P)-binding Rossmann-like Domain"/>
    <property type="match status" value="1"/>
</dbReference>
<dbReference type="CDD" id="cd05233">
    <property type="entry name" value="SDR_c"/>
    <property type="match status" value="1"/>
</dbReference>
<dbReference type="AlphaFoldDB" id="A0A1F4ZD07"/>
<comment type="similarity">
    <text evidence="1 2">Belongs to the short-chain dehydrogenases/reductases (SDR) family.</text>
</comment>
<dbReference type="Proteomes" id="UP000177080">
    <property type="component" value="Unassembled WGS sequence"/>
</dbReference>
<dbReference type="PRINTS" id="PR00080">
    <property type="entry name" value="SDRFAMILY"/>
</dbReference>
<name>A0A1F4ZD07_9BACT</name>
<dbReference type="PRINTS" id="PR00081">
    <property type="entry name" value="GDHRDH"/>
</dbReference>
<dbReference type="PANTHER" id="PTHR42879">
    <property type="entry name" value="3-OXOACYL-(ACYL-CARRIER-PROTEIN) REDUCTASE"/>
    <property type="match status" value="1"/>
</dbReference>
<dbReference type="PANTHER" id="PTHR42879:SF2">
    <property type="entry name" value="3-OXOACYL-[ACYL-CARRIER-PROTEIN] REDUCTASE FABG"/>
    <property type="match status" value="1"/>
</dbReference>
<evidence type="ECO:0008006" key="5">
    <source>
        <dbReference type="Google" id="ProtNLM"/>
    </source>
</evidence>
<dbReference type="EMBL" id="MEXN01000005">
    <property type="protein sequence ID" value="OGD03597.1"/>
    <property type="molecule type" value="Genomic_DNA"/>
</dbReference>
<organism evidence="3 4">
    <name type="scientific">Candidatus Amesbacteria bacterium RIFCSPLOWO2_01_FULL_48_25</name>
    <dbReference type="NCBI Taxonomy" id="1797259"/>
    <lineage>
        <taxon>Bacteria</taxon>
        <taxon>Candidatus Amesiibacteriota</taxon>
    </lineage>
</organism>
<evidence type="ECO:0000256" key="1">
    <source>
        <dbReference type="ARBA" id="ARBA00006484"/>
    </source>
</evidence>
<dbReference type="Pfam" id="PF00106">
    <property type="entry name" value="adh_short"/>
    <property type="match status" value="1"/>
</dbReference>